<dbReference type="Proteomes" id="UP001160148">
    <property type="component" value="Unassembled WGS sequence"/>
</dbReference>
<comment type="caution">
    <text evidence="1">The sequence shown here is derived from an EMBL/GenBank/DDBJ whole genome shotgun (WGS) entry which is preliminary data.</text>
</comment>
<keyword evidence="2" id="KW-1185">Reference proteome</keyword>
<dbReference type="AlphaFoldDB" id="A0AAV0Y006"/>
<evidence type="ECO:0000313" key="1">
    <source>
        <dbReference type="EMBL" id="CAI6372816.1"/>
    </source>
</evidence>
<accession>A0AAV0Y006</accession>
<dbReference type="EMBL" id="CARXXK010001081">
    <property type="protein sequence ID" value="CAI6372816.1"/>
    <property type="molecule type" value="Genomic_DNA"/>
</dbReference>
<evidence type="ECO:0000313" key="2">
    <source>
        <dbReference type="Proteomes" id="UP001160148"/>
    </source>
</evidence>
<proteinExistence type="predicted"/>
<protein>
    <submittedName>
        <fullName evidence="1">Uncharacterized protein</fullName>
    </submittedName>
</protein>
<name>A0AAV0Y006_9HEMI</name>
<sequence>MPIVELSQGTVKKLFFTRNFLPTITEDCNSVEKHIFSTITISSLIVAQQLLGDSILITKSENDNVLYCGPLQLTGRGPLQCIFNNLGKLPDGNDWKEKK</sequence>
<gene>
    <name evidence="1" type="ORF">MEUPH1_LOCUS26637</name>
</gene>
<reference evidence="1 2" key="1">
    <citation type="submission" date="2023-01" db="EMBL/GenBank/DDBJ databases">
        <authorList>
            <person name="Whitehead M."/>
        </authorList>
    </citation>
    <scope>NUCLEOTIDE SEQUENCE [LARGE SCALE GENOMIC DNA]</scope>
</reference>
<organism evidence="1 2">
    <name type="scientific">Macrosiphum euphorbiae</name>
    <name type="common">potato aphid</name>
    <dbReference type="NCBI Taxonomy" id="13131"/>
    <lineage>
        <taxon>Eukaryota</taxon>
        <taxon>Metazoa</taxon>
        <taxon>Ecdysozoa</taxon>
        <taxon>Arthropoda</taxon>
        <taxon>Hexapoda</taxon>
        <taxon>Insecta</taxon>
        <taxon>Pterygota</taxon>
        <taxon>Neoptera</taxon>
        <taxon>Paraneoptera</taxon>
        <taxon>Hemiptera</taxon>
        <taxon>Sternorrhyncha</taxon>
        <taxon>Aphidomorpha</taxon>
        <taxon>Aphidoidea</taxon>
        <taxon>Aphididae</taxon>
        <taxon>Macrosiphini</taxon>
        <taxon>Macrosiphum</taxon>
    </lineage>
</organism>